<dbReference type="GeneID" id="30206807"/>
<feature type="signal peptide" evidence="1">
    <location>
        <begin position="1"/>
        <end position="18"/>
    </location>
</feature>
<keyword evidence="1" id="KW-0732">Signal</keyword>
<protein>
    <recommendedName>
        <fullName evidence="4">Neprosin domain-containing protein</fullName>
    </recommendedName>
</protein>
<evidence type="ECO:0000313" key="2">
    <source>
        <dbReference type="EMBL" id="WVW81708.1"/>
    </source>
</evidence>
<evidence type="ECO:0008006" key="4">
    <source>
        <dbReference type="Google" id="ProtNLM"/>
    </source>
</evidence>
<name>A0AAJ8K6G0_9TREE</name>
<proteinExistence type="predicted"/>
<dbReference type="RefSeq" id="XP_065725792.1">
    <property type="nucleotide sequence ID" value="XM_065869720.1"/>
</dbReference>
<reference evidence="2" key="2">
    <citation type="submission" date="2024-02" db="EMBL/GenBank/DDBJ databases">
        <title>Comparative genomics of Cryptococcus and Kwoniella reveals pathogenesis evolution and contrasting modes of karyotype evolution via chromosome fusion or intercentromeric recombination.</title>
        <authorList>
            <person name="Coelho M.A."/>
            <person name="David-Palma M."/>
            <person name="Shea T."/>
            <person name="Bowers K."/>
            <person name="McGinley-Smith S."/>
            <person name="Mohammad A.W."/>
            <person name="Gnirke A."/>
            <person name="Yurkov A.M."/>
            <person name="Nowrousian M."/>
            <person name="Sun S."/>
            <person name="Cuomo C.A."/>
            <person name="Heitman J."/>
        </authorList>
    </citation>
    <scope>NUCLEOTIDE SEQUENCE</scope>
    <source>
        <strain evidence="2">CBS 10118</strain>
    </source>
</reference>
<sequence>MLFFHLITFVIGILGVYGIAVDPHSAKEAREHNGSLTNAERLARGLGPAMPNSLERLIPSRSQGETVKSPIQRAVCPSSRPVTFPPHPVLNNETVLLSQSPGPTPDLTLPFPVRIFDRSSNKIVVNEQGWIDFDWYASLGVNEPIPSDDLPLYSVVPYWDRQFHPLVHAHCATFPTDSYIDFTLYYNTQTPGWWYVYYDRVVGNRRGNPATIGVQGLGTYENPIPDQWTQYSYNRQGAVFDGLRLAFDTSCPGRYYVG</sequence>
<dbReference type="AlphaFoldDB" id="A0AAJ8K6G0"/>
<evidence type="ECO:0000256" key="1">
    <source>
        <dbReference type="SAM" id="SignalP"/>
    </source>
</evidence>
<dbReference type="Proteomes" id="UP000092730">
    <property type="component" value="Chromosome 2"/>
</dbReference>
<dbReference type="KEGG" id="kbi:30206807"/>
<reference evidence="2" key="1">
    <citation type="submission" date="2013-07" db="EMBL/GenBank/DDBJ databases">
        <authorList>
            <consortium name="The Broad Institute Genome Sequencing Platform"/>
            <person name="Cuomo C."/>
            <person name="Litvintseva A."/>
            <person name="Chen Y."/>
            <person name="Heitman J."/>
            <person name="Sun S."/>
            <person name="Springer D."/>
            <person name="Dromer F."/>
            <person name="Young S.K."/>
            <person name="Zeng Q."/>
            <person name="Gargeya S."/>
            <person name="Fitzgerald M."/>
            <person name="Abouelleil A."/>
            <person name="Alvarado L."/>
            <person name="Berlin A.M."/>
            <person name="Chapman S.B."/>
            <person name="Dewar J."/>
            <person name="Goldberg J."/>
            <person name="Griggs A."/>
            <person name="Gujja S."/>
            <person name="Hansen M."/>
            <person name="Howarth C."/>
            <person name="Imamovic A."/>
            <person name="Larimer J."/>
            <person name="McCowan C."/>
            <person name="Murphy C."/>
            <person name="Pearson M."/>
            <person name="Priest M."/>
            <person name="Roberts A."/>
            <person name="Saif S."/>
            <person name="Shea T."/>
            <person name="Sykes S."/>
            <person name="Wortman J."/>
            <person name="Nusbaum C."/>
            <person name="Birren B."/>
        </authorList>
    </citation>
    <scope>NUCLEOTIDE SEQUENCE</scope>
    <source>
        <strain evidence="2">CBS 10118</strain>
    </source>
</reference>
<evidence type="ECO:0000313" key="3">
    <source>
        <dbReference type="Proteomes" id="UP000092730"/>
    </source>
</evidence>
<feature type="chain" id="PRO_5042591269" description="Neprosin domain-containing protein" evidence="1">
    <location>
        <begin position="19"/>
        <end position="258"/>
    </location>
</feature>
<organism evidence="2 3">
    <name type="scientific">Kwoniella bestiolae CBS 10118</name>
    <dbReference type="NCBI Taxonomy" id="1296100"/>
    <lineage>
        <taxon>Eukaryota</taxon>
        <taxon>Fungi</taxon>
        <taxon>Dikarya</taxon>
        <taxon>Basidiomycota</taxon>
        <taxon>Agaricomycotina</taxon>
        <taxon>Tremellomycetes</taxon>
        <taxon>Tremellales</taxon>
        <taxon>Cryptococcaceae</taxon>
        <taxon>Kwoniella</taxon>
    </lineage>
</organism>
<dbReference type="EMBL" id="CP144542">
    <property type="protein sequence ID" value="WVW81708.1"/>
    <property type="molecule type" value="Genomic_DNA"/>
</dbReference>
<accession>A0AAJ8K6G0</accession>
<keyword evidence="3" id="KW-1185">Reference proteome</keyword>
<gene>
    <name evidence="2" type="ORF">I302_103703</name>
</gene>